<protein>
    <submittedName>
        <fullName evidence="2">Uncharacterized protein</fullName>
    </submittedName>
</protein>
<dbReference type="EMBL" id="LFZX01000046">
    <property type="protein sequence ID" value="KNC67855.1"/>
    <property type="molecule type" value="Genomic_DNA"/>
</dbReference>
<reference evidence="3" key="1">
    <citation type="submission" date="2015-07" db="EMBL/GenBank/DDBJ databases">
        <title>Draft genome sequence of a Pseudoalteromonas rubra strain, OCN096, isolated from Kaneohe Bay, Oahu, Hawaii.</title>
        <authorList>
            <person name="Beurmann S."/>
            <person name="Ushijima B."/>
            <person name="Belcaid M."/>
            <person name="Callahan S.M."/>
            <person name="Aeby G.S."/>
        </authorList>
    </citation>
    <scope>NUCLEOTIDE SEQUENCE [LARGE SCALE GENOMIC DNA]</scope>
    <source>
        <strain evidence="3">OCN096</strain>
    </source>
</reference>
<keyword evidence="1" id="KW-0812">Transmembrane</keyword>
<keyword evidence="1" id="KW-1133">Transmembrane helix</keyword>
<feature type="transmembrane region" description="Helical" evidence="1">
    <location>
        <begin position="15"/>
        <end position="37"/>
    </location>
</feature>
<evidence type="ECO:0000256" key="1">
    <source>
        <dbReference type="SAM" id="Phobius"/>
    </source>
</evidence>
<dbReference type="Proteomes" id="UP000036850">
    <property type="component" value="Unassembled WGS sequence"/>
</dbReference>
<proteinExistence type="predicted"/>
<comment type="caution">
    <text evidence="2">The sequence shown here is derived from an EMBL/GenBank/DDBJ whole genome shotgun (WGS) entry which is preliminary data.</text>
</comment>
<gene>
    <name evidence="2" type="ORF">AC626_08210</name>
</gene>
<keyword evidence="1" id="KW-0472">Membrane</keyword>
<accession>A0A0L0ETZ6</accession>
<dbReference type="AlphaFoldDB" id="A0A0L0ETZ6"/>
<sequence>MAGVLWIARHLHVQFVGFLIFELHIGMDVIDSTFLLIRDFQMPTSRAKAPELGGVTDFSEDIV</sequence>
<dbReference type="PATRIC" id="fig|43658.6.peg.5770"/>
<organism evidence="2 3">
    <name type="scientific">Pseudoalteromonas rubra</name>
    <dbReference type="NCBI Taxonomy" id="43658"/>
    <lineage>
        <taxon>Bacteria</taxon>
        <taxon>Pseudomonadati</taxon>
        <taxon>Pseudomonadota</taxon>
        <taxon>Gammaproteobacteria</taxon>
        <taxon>Alteromonadales</taxon>
        <taxon>Pseudoalteromonadaceae</taxon>
        <taxon>Pseudoalteromonas</taxon>
    </lineage>
</organism>
<evidence type="ECO:0000313" key="3">
    <source>
        <dbReference type="Proteomes" id="UP000036850"/>
    </source>
</evidence>
<evidence type="ECO:0000313" key="2">
    <source>
        <dbReference type="EMBL" id="KNC67855.1"/>
    </source>
</evidence>
<name>A0A0L0ETZ6_9GAMM</name>